<feature type="domain" description="Glycosyltransferase 2-like" evidence="1">
    <location>
        <begin position="2"/>
        <end position="86"/>
    </location>
</feature>
<dbReference type="PANTHER" id="PTHR22916:SF3">
    <property type="entry name" value="UDP-GLCNAC:BETAGAL BETA-1,3-N-ACETYLGLUCOSAMINYLTRANSFERASE-LIKE PROTEIN 1"/>
    <property type="match status" value="1"/>
</dbReference>
<dbReference type="EMBL" id="JAABFR010000841">
    <property type="protein sequence ID" value="MBD4336631.1"/>
    <property type="molecule type" value="Genomic_DNA"/>
</dbReference>
<dbReference type="SUPFAM" id="SSF53448">
    <property type="entry name" value="Nucleotide-diphospho-sugar transferases"/>
    <property type="match status" value="1"/>
</dbReference>
<dbReference type="InterPro" id="IPR001173">
    <property type="entry name" value="Glyco_trans_2-like"/>
</dbReference>
<dbReference type="CDD" id="cd00761">
    <property type="entry name" value="Glyco_tranf_GTA_type"/>
    <property type="match status" value="1"/>
</dbReference>
<sequence>DACLNSILRQSWQHFEIIIVDDGSRDATWNMLMHWKKQDARIIPFHQENAGVSEARNTAMRHASGDYYRFVDVDDQLPPDSLEQLV</sequence>
<gene>
    <name evidence="2" type="ORF">GUH15_11300</name>
</gene>
<dbReference type="GO" id="GO:0016758">
    <property type="term" value="F:hexosyltransferase activity"/>
    <property type="evidence" value="ECO:0007669"/>
    <property type="project" value="UniProtKB-ARBA"/>
</dbReference>
<keyword evidence="2" id="KW-0808">Transferase</keyword>
<dbReference type="PANTHER" id="PTHR22916">
    <property type="entry name" value="GLYCOSYLTRANSFERASE"/>
    <property type="match status" value="1"/>
</dbReference>
<name>A0A8I0H8Z1_XANCI</name>
<evidence type="ECO:0000313" key="2">
    <source>
        <dbReference type="EMBL" id="MBD4336631.1"/>
    </source>
</evidence>
<dbReference type="InterPro" id="IPR029044">
    <property type="entry name" value="Nucleotide-diphossugar_trans"/>
</dbReference>
<dbReference type="Proteomes" id="UP000653002">
    <property type="component" value="Unassembled WGS sequence"/>
</dbReference>
<comment type="caution">
    <text evidence="2">The sequence shown here is derived from an EMBL/GenBank/DDBJ whole genome shotgun (WGS) entry which is preliminary data.</text>
</comment>
<evidence type="ECO:0000259" key="1">
    <source>
        <dbReference type="Pfam" id="PF00535"/>
    </source>
</evidence>
<feature type="non-terminal residue" evidence="2">
    <location>
        <position position="1"/>
    </location>
</feature>
<evidence type="ECO:0000313" key="3">
    <source>
        <dbReference type="Proteomes" id="UP000653002"/>
    </source>
</evidence>
<dbReference type="AlphaFoldDB" id="A0A8I0H8Z1"/>
<feature type="non-terminal residue" evidence="2">
    <location>
        <position position="86"/>
    </location>
</feature>
<dbReference type="Gene3D" id="3.90.550.10">
    <property type="entry name" value="Spore Coat Polysaccharide Biosynthesis Protein SpsA, Chain A"/>
    <property type="match status" value="1"/>
</dbReference>
<dbReference type="Pfam" id="PF00535">
    <property type="entry name" value="Glycos_transf_2"/>
    <property type="match status" value="1"/>
</dbReference>
<organism evidence="2 3">
    <name type="scientific">Xanthomonas citri pv. citri</name>
    <dbReference type="NCBI Taxonomy" id="611301"/>
    <lineage>
        <taxon>Bacteria</taxon>
        <taxon>Pseudomonadati</taxon>
        <taxon>Pseudomonadota</taxon>
        <taxon>Gammaproteobacteria</taxon>
        <taxon>Lysobacterales</taxon>
        <taxon>Lysobacteraceae</taxon>
        <taxon>Xanthomonas</taxon>
    </lineage>
</organism>
<protein>
    <submittedName>
        <fullName evidence="2">Glycosyltransferase</fullName>
    </submittedName>
</protein>
<proteinExistence type="predicted"/>
<accession>A0A8I0H8Z1</accession>
<reference evidence="2" key="1">
    <citation type="submission" date="2020-01" db="EMBL/GenBank/DDBJ databases">
        <authorList>
            <person name="Richard D."/>
        </authorList>
    </citation>
    <scope>NUCLEOTIDE SEQUENCE</scope>
    <source>
        <strain evidence="2">JP541</strain>
    </source>
</reference>